<keyword evidence="3" id="KW-1185">Reference proteome</keyword>
<reference evidence="3" key="1">
    <citation type="journal article" date="2002" name="Science">
        <title>The draft genome of Ciona intestinalis: insights into chordate and vertebrate origins.</title>
        <authorList>
            <person name="Dehal P."/>
            <person name="Satou Y."/>
            <person name="Campbell R.K."/>
            <person name="Chapman J."/>
            <person name="Degnan B."/>
            <person name="De Tomaso A."/>
            <person name="Davidson B."/>
            <person name="Di Gregorio A."/>
            <person name="Gelpke M."/>
            <person name="Goodstein D.M."/>
            <person name="Harafuji N."/>
            <person name="Hastings K.E."/>
            <person name="Ho I."/>
            <person name="Hotta K."/>
            <person name="Huang W."/>
            <person name="Kawashima T."/>
            <person name="Lemaire P."/>
            <person name="Martinez D."/>
            <person name="Meinertzhagen I.A."/>
            <person name="Necula S."/>
            <person name="Nonaka M."/>
            <person name="Putnam N."/>
            <person name="Rash S."/>
            <person name="Saiga H."/>
            <person name="Satake M."/>
            <person name="Terry A."/>
            <person name="Yamada L."/>
            <person name="Wang H.G."/>
            <person name="Awazu S."/>
            <person name="Azumi K."/>
            <person name="Boore J."/>
            <person name="Branno M."/>
            <person name="Chin-Bow S."/>
            <person name="DeSantis R."/>
            <person name="Doyle S."/>
            <person name="Francino P."/>
            <person name="Keys D.N."/>
            <person name="Haga S."/>
            <person name="Hayashi H."/>
            <person name="Hino K."/>
            <person name="Imai K.S."/>
            <person name="Inaba K."/>
            <person name="Kano S."/>
            <person name="Kobayashi K."/>
            <person name="Kobayashi M."/>
            <person name="Lee B.I."/>
            <person name="Makabe K.W."/>
            <person name="Manohar C."/>
            <person name="Matassi G."/>
            <person name="Medina M."/>
            <person name="Mochizuki Y."/>
            <person name="Mount S."/>
            <person name="Morishita T."/>
            <person name="Miura S."/>
            <person name="Nakayama A."/>
            <person name="Nishizaka S."/>
            <person name="Nomoto H."/>
            <person name="Ohta F."/>
            <person name="Oishi K."/>
            <person name="Rigoutsos I."/>
            <person name="Sano M."/>
            <person name="Sasaki A."/>
            <person name="Sasakura Y."/>
            <person name="Shoguchi E."/>
            <person name="Shin-i T."/>
            <person name="Spagnuolo A."/>
            <person name="Stainier D."/>
            <person name="Suzuki M.M."/>
            <person name="Tassy O."/>
            <person name="Takatori N."/>
            <person name="Tokuoka M."/>
            <person name="Yagi K."/>
            <person name="Yoshizaki F."/>
            <person name="Wada S."/>
            <person name="Zhang C."/>
            <person name="Hyatt P.D."/>
            <person name="Larimer F."/>
            <person name="Detter C."/>
            <person name="Doggett N."/>
            <person name="Glavina T."/>
            <person name="Hawkins T."/>
            <person name="Richardson P."/>
            <person name="Lucas S."/>
            <person name="Kohara Y."/>
            <person name="Levine M."/>
            <person name="Satoh N."/>
            <person name="Rokhsar D.S."/>
        </authorList>
    </citation>
    <scope>NUCLEOTIDE SEQUENCE [LARGE SCALE GENOMIC DNA]</scope>
</reference>
<reference evidence="2" key="4">
    <citation type="submission" date="2025-09" db="UniProtKB">
        <authorList>
            <consortium name="Ensembl"/>
        </authorList>
    </citation>
    <scope>IDENTIFICATION</scope>
</reference>
<organism evidence="2 3">
    <name type="scientific">Ciona intestinalis</name>
    <name type="common">Transparent sea squirt</name>
    <name type="synonym">Ascidia intestinalis</name>
    <dbReference type="NCBI Taxonomy" id="7719"/>
    <lineage>
        <taxon>Eukaryota</taxon>
        <taxon>Metazoa</taxon>
        <taxon>Chordata</taxon>
        <taxon>Tunicata</taxon>
        <taxon>Ascidiacea</taxon>
        <taxon>Phlebobranchia</taxon>
        <taxon>Cionidae</taxon>
        <taxon>Ciona</taxon>
    </lineage>
</organism>
<dbReference type="InterPro" id="IPR017920">
    <property type="entry name" value="COMM"/>
</dbReference>
<dbReference type="AlphaFoldDB" id="A0A1W2WC94"/>
<dbReference type="Proteomes" id="UP000008144">
    <property type="component" value="Chromosome 8"/>
</dbReference>
<dbReference type="Ensembl" id="ENSCINT00000003444.3">
    <property type="protein sequence ID" value="ENSCINP00000003444.3"/>
    <property type="gene ID" value="ENSCING00000001709.3"/>
</dbReference>
<sequence>MSENVAFNFCQAKPPLDFYNDIQRTNQLSKTQYEELLEHLFAFLANIELASELDDILNHFSTSHQVDIKETKNMFKTLLILCKEASKNKLTPGQLYSDLLQLKQEQSRASSLCQAWKRVESPDAVTLHHAPHRLVDMEWKFGVTASSSELHRVGACYVQLKMIVTKGTKTENVLMELTLPQFYNFLHEMEKAKLNLDATIS</sequence>
<dbReference type="InParanoid" id="A0A1W2WC94"/>
<protein>
    <submittedName>
        <fullName evidence="2">COMM domain-containing protein 7-like</fullName>
    </submittedName>
</protein>
<dbReference type="STRING" id="7719.ENSCINP00000003444"/>
<dbReference type="PANTHER" id="PTHR16231:SF2">
    <property type="entry name" value="COMM DOMAIN-CONTAINING PROTEIN 7"/>
    <property type="match status" value="1"/>
</dbReference>
<evidence type="ECO:0000313" key="3">
    <source>
        <dbReference type="Proteomes" id="UP000008144"/>
    </source>
</evidence>
<dbReference type="GO" id="GO:0051059">
    <property type="term" value="F:NF-kappaB binding"/>
    <property type="evidence" value="ECO:0000318"/>
    <property type="project" value="GO_Central"/>
</dbReference>
<name>A0A1W2WC94_CIOIN</name>
<dbReference type="PANTHER" id="PTHR16231">
    <property type="entry name" value="COMM DOMAIN-CONTAINING PROTEIN 4-8 FAMILY MEMBER"/>
    <property type="match status" value="1"/>
</dbReference>
<dbReference type="eggNOG" id="ENOG502QQ17">
    <property type="taxonomic scope" value="Eukaryota"/>
</dbReference>
<dbReference type="KEGG" id="cin:100183378"/>
<dbReference type="RefSeq" id="XP_002128739.1">
    <property type="nucleotide sequence ID" value="XM_002128703.3"/>
</dbReference>
<reference evidence="2" key="2">
    <citation type="journal article" date="2008" name="Genome Biol.">
        <title>Improved genome assembly and evidence-based global gene model set for the chordate Ciona intestinalis: new insight into intron and operon populations.</title>
        <authorList>
            <person name="Satou Y."/>
            <person name="Mineta K."/>
            <person name="Ogasawara M."/>
            <person name="Sasakura Y."/>
            <person name="Shoguchi E."/>
            <person name="Ueno K."/>
            <person name="Yamada L."/>
            <person name="Matsumoto J."/>
            <person name="Wasserscheid J."/>
            <person name="Dewar K."/>
            <person name="Wiley G.B."/>
            <person name="Macmil S.L."/>
            <person name="Roe B.A."/>
            <person name="Zeller R.W."/>
            <person name="Hastings K.E."/>
            <person name="Lemaire P."/>
            <person name="Lindquist E."/>
            <person name="Endo T."/>
            <person name="Hotta K."/>
            <person name="Inaba K."/>
        </authorList>
    </citation>
    <scope>NUCLEOTIDE SEQUENCE [LARGE SCALE GENOMIC DNA]</scope>
    <source>
        <strain evidence="2">wild type</strain>
    </source>
</reference>
<dbReference type="GO" id="GO:0033209">
    <property type="term" value="P:tumor necrosis factor-mediated signaling pathway"/>
    <property type="evidence" value="ECO:0000318"/>
    <property type="project" value="GO_Central"/>
</dbReference>
<dbReference type="EMBL" id="EAAA01002634">
    <property type="status" value="NOT_ANNOTATED_CDS"/>
    <property type="molecule type" value="Genomic_DNA"/>
</dbReference>
<dbReference type="RefSeq" id="XP_002128721.1">
    <property type="nucleotide sequence ID" value="XM_002128685.5"/>
</dbReference>
<dbReference type="OMA" id="CAKSSIE"/>
<dbReference type="PROSITE" id="PS51269">
    <property type="entry name" value="COMM"/>
    <property type="match status" value="1"/>
</dbReference>
<gene>
    <name evidence="2" type="primary">LOC100183378</name>
</gene>
<evidence type="ECO:0000259" key="1">
    <source>
        <dbReference type="PROSITE" id="PS51269"/>
    </source>
</evidence>
<reference evidence="2" key="3">
    <citation type="submission" date="2025-08" db="UniProtKB">
        <authorList>
            <consortium name="Ensembl"/>
        </authorList>
    </citation>
    <scope>IDENTIFICATION</scope>
</reference>
<evidence type="ECO:0000313" key="2">
    <source>
        <dbReference type="Ensembl" id="ENSCINP00000003444.3"/>
    </source>
</evidence>
<accession>A0A1W2WC94</accession>
<dbReference type="GeneTree" id="ENSGT00390000012419"/>
<dbReference type="Pfam" id="PF21672">
    <property type="entry name" value="COMM_HN"/>
    <property type="match status" value="1"/>
</dbReference>
<proteinExistence type="predicted"/>
<dbReference type="InterPro" id="IPR047155">
    <property type="entry name" value="COMMD4/6/7/8"/>
</dbReference>
<accession>F6UJ50</accession>
<dbReference type="OrthoDB" id="76101at2759"/>
<dbReference type="GeneID" id="100183378"/>
<dbReference type="FunCoup" id="A0A1W2WC94">
    <property type="interactions" value="7"/>
</dbReference>
<feature type="domain" description="COMM" evidence="1">
    <location>
        <begin position="133"/>
        <end position="200"/>
    </location>
</feature>
<dbReference type="Pfam" id="PF07258">
    <property type="entry name" value="COMM_domain"/>
    <property type="match status" value="1"/>
</dbReference>